<evidence type="ECO:0000256" key="1">
    <source>
        <dbReference type="SAM" id="SignalP"/>
    </source>
</evidence>
<dbReference type="EMBL" id="BJMM01000100">
    <property type="protein sequence ID" value="GEB54282.1"/>
    <property type="molecule type" value="Genomic_DNA"/>
</dbReference>
<dbReference type="AlphaFoldDB" id="A0A4Y3R9F7"/>
<dbReference type="Proteomes" id="UP000319210">
    <property type="component" value="Unassembled WGS sequence"/>
</dbReference>
<sequence>MRRSRAAARTATALALVTAPLVLAQAAQAVELHDDSATKEGLKEVTKSAVDTVRPELPTDAVKTANVPLLG</sequence>
<keyword evidence="1" id="KW-0732">Signal</keyword>
<feature type="signal peptide" evidence="1">
    <location>
        <begin position="1"/>
        <end position="29"/>
    </location>
</feature>
<dbReference type="RefSeq" id="WP_030885978.1">
    <property type="nucleotide sequence ID" value="NZ_BJMM01000100.1"/>
</dbReference>
<gene>
    <name evidence="2" type="ORF">SCA03_68330</name>
</gene>
<evidence type="ECO:0000313" key="2">
    <source>
        <dbReference type="EMBL" id="GEB54282.1"/>
    </source>
</evidence>
<name>A0A4Y3R9F7_STRCI</name>
<accession>A0A4Y3R9F7</accession>
<proteinExistence type="predicted"/>
<keyword evidence="3" id="KW-1185">Reference proteome</keyword>
<comment type="caution">
    <text evidence="2">The sequence shown here is derived from an EMBL/GenBank/DDBJ whole genome shotgun (WGS) entry which is preliminary data.</text>
</comment>
<feature type="chain" id="PRO_5021184638" evidence="1">
    <location>
        <begin position="30"/>
        <end position="71"/>
    </location>
</feature>
<organism evidence="2 3">
    <name type="scientific">Streptomyces cacaoi</name>
    <dbReference type="NCBI Taxonomy" id="1898"/>
    <lineage>
        <taxon>Bacteria</taxon>
        <taxon>Bacillati</taxon>
        <taxon>Actinomycetota</taxon>
        <taxon>Actinomycetes</taxon>
        <taxon>Kitasatosporales</taxon>
        <taxon>Streptomycetaceae</taxon>
        <taxon>Streptomyces</taxon>
    </lineage>
</organism>
<protein>
    <submittedName>
        <fullName evidence="2">Uncharacterized protein</fullName>
    </submittedName>
</protein>
<reference evidence="2 3" key="1">
    <citation type="submission" date="2019-06" db="EMBL/GenBank/DDBJ databases">
        <title>Whole genome shotgun sequence of Streptomyces cacaoi subsp. cacaoi NBRC 12748.</title>
        <authorList>
            <person name="Hosoyama A."/>
            <person name="Uohara A."/>
            <person name="Ohji S."/>
            <person name="Ichikawa N."/>
        </authorList>
    </citation>
    <scope>NUCLEOTIDE SEQUENCE [LARGE SCALE GENOMIC DNA]</scope>
    <source>
        <strain evidence="2 3">NBRC 12748</strain>
    </source>
</reference>
<evidence type="ECO:0000313" key="3">
    <source>
        <dbReference type="Proteomes" id="UP000319210"/>
    </source>
</evidence>